<sequence>YIQVRARGEVYYPTAYNLPVRNRNEALGSLIASAHKKNIKIHAWINANFIWSGSRVPGAENHLFNLEKNSLLDRNRQREPGYYIYPANTGNLQQIKSIISEMINKYHVDGIHLDYFRYPFNRLPLSVDSRMDFMKKYYVDPLRIEKGKGNRYDQIIREKYRTFLKNRLTDMLVAINKHTRAQDSTVKLSLAVKPNPYIAEVRFMQPWEKWLKEKLCDFVVVMNYDPNEQGFMAVLDVLERKDYRDKVLIGIGVYNISAKEVKERIKKITVSNFAGYALFSYNYIRKHTKHLNNLKSY</sequence>
<organism evidence="3">
    <name type="scientific">Caldithrix abyssi</name>
    <dbReference type="NCBI Taxonomy" id="187145"/>
    <lineage>
        <taxon>Bacteria</taxon>
        <taxon>Pseudomonadati</taxon>
        <taxon>Calditrichota</taxon>
        <taxon>Calditrichia</taxon>
        <taxon>Calditrichales</taxon>
        <taxon>Calditrichaceae</taxon>
        <taxon>Caldithrix</taxon>
    </lineage>
</organism>
<proteinExistence type="predicted"/>
<dbReference type="PANTHER" id="PTHR43405:SF1">
    <property type="entry name" value="GLYCOSYL HYDROLASE DIGH"/>
    <property type="match status" value="1"/>
</dbReference>
<evidence type="ECO:0000256" key="1">
    <source>
        <dbReference type="ARBA" id="ARBA00022729"/>
    </source>
</evidence>
<dbReference type="Gene3D" id="3.20.20.80">
    <property type="entry name" value="Glycosidases"/>
    <property type="match status" value="1"/>
</dbReference>
<dbReference type="PANTHER" id="PTHR43405">
    <property type="entry name" value="GLYCOSYL HYDROLASE DIGH"/>
    <property type="match status" value="1"/>
</dbReference>
<dbReference type="Pfam" id="PF02638">
    <property type="entry name" value="GHL10"/>
    <property type="match status" value="1"/>
</dbReference>
<keyword evidence="1" id="KW-0732">Signal</keyword>
<dbReference type="Proteomes" id="UP000886005">
    <property type="component" value="Unassembled WGS sequence"/>
</dbReference>
<dbReference type="AlphaFoldDB" id="A0A7V1PUQ1"/>
<evidence type="ECO:0000313" key="3">
    <source>
        <dbReference type="EMBL" id="HED10572.1"/>
    </source>
</evidence>
<accession>A0A7V1PUQ1</accession>
<name>A0A7V1PUQ1_CALAY</name>
<dbReference type="InterPro" id="IPR017853">
    <property type="entry name" value="GH"/>
</dbReference>
<dbReference type="SUPFAM" id="SSF51445">
    <property type="entry name" value="(Trans)glycosidases"/>
    <property type="match status" value="2"/>
</dbReference>
<dbReference type="InterPro" id="IPR052177">
    <property type="entry name" value="Divisome_Glycosyl_Hydrolase"/>
</dbReference>
<dbReference type="InterPro" id="IPR003790">
    <property type="entry name" value="GHL10"/>
</dbReference>
<feature type="non-terminal residue" evidence="3">
    <location>
        <position position="1"/>
    </location>
</feature>
<feature type="domain" description="Glycosyl hydrolase-like 10" evidence="2">
    <location>
        <begin position="1"/>
        <end position="256"/>
    </location>
</feature>
<comment type="caution">
    <text evidence="3">The sequence shown here is derived from an EMBL/GenBank/DDBJ whole genome shotgun (WGS) entry which is preliminary data.</text>
</comment>
<gene>
    <name evidence="3" type="ORF">ENJ10_07770</name>
</gene>
<protein>
    <recommendedName>
        <fullName evidence="2">Glycosyl hydrolase-like 10 domain-containing protein</fullName>
    </recommendedName>
</protein>
<evidence type="ECO:0000259" key="2">
    <source>
        <dbReference type="Pfam" id="PF02638"/>
    </source>
</evidence>
<dbReference type="EMBL" id="DRLD01000215">
    <property type="protein sequence ID" value="HED10572.1"/>
    <property type="molecule type" value="Genomic_DNA"/>
</dbReference>
<reference evidence="3" key="1">
    <citation type="journal article" date="2020" name="mSystems">
        <title>Genome- and Community-Level Interaction Insights into Carbon Utilization and Element Cycling Functions of Hydrothermarchaeota in Hydrothermal Sediment.</title>
        <authorList>
            <person name="Zhou Z."/>
            <person name="Liu Y."/>
            <person name="Xu W."/>
            <person name="Pan J."/>
            <person name="Luo Z.H."/>
            <person name="Li M."/>
        </authorList>
    </citation>
    <scope>NUCLEOTIDE SEQUENCE [LARGE SCALE GENOMIC DNA]</scope>
    <source>
        <strain evidence="3">HyVt-456</strain>
    </source>
</reference>